<dbReference type="Proteomes" id="UP001500141">
    <property type="component" value="Unassembled WGS sequence"/>
</dbReference>
<sequence length="177" mass="20368">MKNKIIVLFVFAVLITSVSFNIILANYQSNIESELQEKDKLINRIKNNQTKYGDSIKKYAKTIEKYVDDCNFEYGGKSISSTDLITFVNRKLEENDELKLELDNCSDSLKIKNDILAEAKKHYGINYIIEKTANGYTISKPYPTKLDSALVLFPHYKDKIKLSEDGKNWVITKTPKK</sequence>
<name>A0ABP8ZXG0_9FLAO</name>
<comment type="caution">
    <text evidence="2">The sequence shown here is derived from an EMBL/GenBank/DDBJ whole genome shotgun (WGS) entry which is preliminary data.</text>
</comment>
<proteinExistence type="predicted"/>
<gene>
    <name evidence="2" type="ORF">GCM10023230_18350</name>
</gene>
<evidence type="ECO:0000313" key="3">
    <source>
        <dbReference type="Proteomes" id="UP001500141"/>
    </source>
</evidence>
<feature type="coiled-coil region" evidence="1">
    <location>
        <begin position="24"/>
        <end position="51"/>
    </location>
</feature>
<accession>A0ABP8ZXG0</accession>
<keyword evidence="1" id="KW-0175">Coiled coil</keyword>
<evidence type="ECO:0000313" key="2">
    <source>
        <dbReference type="EMBL" id="GAA4768817.1"/>
    </source>
</evidence>
<evidence type="ECO:0000256" key="1">
    <source>
        <dbReference type="SAM" id="Coils"/>
    </source>
</evidence>
<organism evidence="2 3">
    <name type="scientific">Flavobacterium hankyongi</name>
    <dbReference type="NCBI Taxonomy" id="1176532"/>
    <lineage>
        <taxon>Bacteria</taxon>
        <taxon>Pseudomonadati</taxon>
        <taxon>Bacteroidota</taxon>
        <taxon>Flavobacteriia</taxon>
        <taxon>Flavobacteriales</taxon>
        <taxon>Flavobacteriaceae</taxon>
        <taxon>Flavobacterium</taxon>
    </lineage>
</organism>
<dbReference type="EMBL" id="BAABIP010000017">
    <property type="protein sequence ID" value="GAA4768817.1"/>
    <property type="molecule type" value="Genomic_DNA"/>
</dbReference>
<protein>
    <submittedName>
        <fullName evidence="2">Uncharacterized protein</fullName>
    </submittedName>
</protein>
<keyword evidence="3" id="KW-1185">Reference proteome</keyword>
<reference evidence="3" key="1">
    <citation type="journal article" date="2019" name="Int. J. Syst. Evol. Microbiol.">
        <title>The Global Catalogue of Microorganisms (GCM) 10K type strain sequencing project: providing services to taxonomists for standard genome sequencing and annotation.</title>
        <authorList>
            <consortium name="The Broad Institute Genomics Platform"/>
            <consortium name="The Broad Institute Genome Sequencing Center for Infectious Disease"/>
            <person name="Wu L."/>
            <person name="Ma J."/>
        </authorList>
    </citation>
    <scope>NUCLEOTIDE SEQUENCE [LARGE SCALE GENOMIC DNA]</scope>
    <source>
        <strain evidence="3">JCM 18198</strain>
    </source>
</reference>
<dbReference type="RefSeq" id="WP_264542134.1">
    <property type="nucleotide sequence ID" value="NZ_BAABIP010000017.1"/>
</dbReference>